<name>A0A9N8K2B1_9PEZI</name>
<dbReference type="AlphaFoldDB" id="A0A9N8K2B1"/>
<reference evidence="2" key="1">
    <citation type="submission" date="2020-06" db="EMBL/GenBank/DDBJ databases">
        <authorList>
            <person name="Onetto C."/>
        </authorList>
    </citation>
    <scope>NUCLEOTIDE SEQUENCE</scope>
</reference>
<feature type="compositionally biased region" description="Pro residues" evidence="1">
    <location>
        <begin position="248"/>
        <end position="258"/>
    </location>
</feature>
<dbReference type="Proteomes" id="UP000716446">
    <property type="component" value="Unassembled WGS sequence"/>
</dbReference>
<feature type="region of interest" description="Disordered" evidence="1">
    <location>
        <begin position="183"/>
        <end position="265"/>
    </location>
</feature>
<keyword evidence="3" id="KW-1185">Reference proteome</keyword>
<gene>
    <name evidence="2" type="ORF">AWRI4619_LOCUS9028</name>
</gene>
<comment type="caution">
    <text evidence="2">The sequence shown here is derived from an EMBL/GenBank/DDBJ whole genome shotgun (WGS) entry which is preliminary data.</text>
</comment>
<protein>
    <submittedName>
        <fullName evidence="2">Uncharacterized protein</fullName>
    </submittedName>
</protein>
<evidence type="ECO:0000313" key="3">
    <source>
        <dbReference type="Proteomes" id="UP000716446"/>
    </source>
</evidence>
<evidence type="ECO:0000256" key="1">
    <source>
        <dbReference type="SAM" id="MobiDB-lite"/>
    </source>
</evidence>
<organism evidence="2 3">
    <name type="scientific">Aureobasidium vineae</name>
    <dbReference type="NCBI Taxonomy" id="2773715"/>
    <lineage>
        <taxon>Eukaryota</taxon>
        <taxon>Fungi</taxon>
        <taxon>Dikarya</taxon>
        <taxon>Ascomycota</taxon>
        <taxon>Pezizomycotina</taxon>
        <taxon>Dothideomycetes</taxon>
        <taxon>Dothideomycetidae</taxon>
        <taxon>Dothideales</taxon>
        <taxon>Saccotheciaceae</taxon>
        <taxon>Aureobasidium</taxon>
    </lineage>
</organism>
<accession>A0A9N8K2B1</accession>
<proteinExistence type="predicted"/>
<sequence>MPTSDPLSPSSLAPLVRKDDDLQQAAKVMFGWTQSDRPIEDSLGHMKRIVDLCQDEASWSGNKRWKQVVATYESCGASTDAVQDLLDAREPFWTHSRVKHASTTLATPRALAESIRIMVAESERANGHYLDREARHQLMQAVERVFPHTQPVVFVPDSPNQLIFEPVTHNRVPVAPVAQMNKIDKPSPVPAAPQQTLSATLDPRLASRLPGWAPPTSEKDMKSRADNLADSSSSRKSSAATLVISSPQQPPLNSPVPGPNLSQVIKPTRPSHFVPEDTHAQHAILPSPSASPNLATAPIQFNIATGSNQAPLDKRPRLSINSDILQACDYNRILAQDANLCPTDDSTWLLHFKTFNDLQASLGKITILREISIPVLTYALGKPFQVFGLVEKSSFITPQVEIDMINTIARTFHPRTFIMRRQKRQQYNARLMTKWLIVFEEPLDRENITLDMKINGIRETLELFGMDCSEEVKHCWVCLGIGHHAPSCANFTEVVKLPHNDRQYLWKTPQLK</sequence>
<evidence type="ECO:0000313" key="2">
    <source>
        <dbReference type="EMBL" id="CAD0095804.1"/>
    </source>
</evidence>
<dbReference type="EMBL" id="CAIJEN010000016">
    <property type="protein sequence ID" value="CAD0095804.1"/>
    <property type="molecule type" value="Genomic_DNA"/>
</dbReference>
<feature type="compositionally biased region" description="Basic and acidic residues" evidence="1">
    <location>
        <begin position="217"/>
        <end position="227"/>
    </location>
</feature>